<feature type="transmembrane region" description="Helical" evidence="1">
    <location>
        <begin position="20"/>
        <end position="42"/>
    </location>
</feature>
<dbReference type="Proteomes" id="UP001328107">
    <property type="component" value="Unassembled WGS sequence"/>
</dbReference>
<evidence type="ECO:0000256" key="1">
    <source>
        <dbReference type="SAM" id="Phobius"/>
    </source>
</evidence>
<gene>
    <name evidence="2" type="ORF">PMAYCL1PPCAC_09268</name>
</gene>
<evidence type="ECO:0000313" key="2">
    <source>
        <dbReference type="EMBL" id="GMR39073.1"/>
    </source>
</evidence>
<sequence length="143" mass="16194">FPHYNKTIHLNMNVSWKDSTLFFPLEISCFIHFPALSCLLRVTPPNQAEIKTNLVIVQICVILIDVLDSLLFEPLFVAEELLVYCRGPASHAVAVPVALGSILFAIGALIISTFTCIAIRHQTMIPKTNRFKMRKVIFKIRKK</sequence>
<dbReference type="InterPro" id="IPR053220">
    <property type="entry name" value="Nematode_rcpt-like_serp_H"/>
</dbReference>
<dbReference type="EMBL" id="BTRK01000002">
    <property type="protein sequence ID" value="GMR39073.1"/>
    <property type="molecule type" value="Genomic_DNA"/>
</dbReference>
<dbReference type="Pfam" id="PF10318">
    <property type="entry name" value="7TM_GPCR_Srh"/>
    <property type="match status" value="1"/>
</dbReference>
<dbReference type="AlphaFoldDB" id="A0AAN4ZIP4"/>
<keyword evidence="1" id="KW-0812">Transmembrane</keyword>
<comment type="caution">
    <text evidence="2">The sequence shown here is derived from an EMBL/GenBank/DDBJ whole genome shotgun (WGS) entry which is preliminary data.</text>
</comment>
<feature type="non-terminal residue" evidence="2">
    <location>
        <position position="143"/>
    </location>
</feature>
<keyword evidence="1" id="KW-1133">Transmembrane helix</keyword>
<keyword evidence="1" id="KW-0472">Membrane</keyword>
<accession>A0AAN4ZIP4</accession>
<feature type="transmembrane region" description="Helical" evidence="1">
    <location>
        <begin position="92"/>
        <end position="119"/>
    </location>
</feature>
<dbReference type="PANTHER" id="PTHR22941">
    <property type="entry name" value="SERPENTINE RECEPTOR"/>
    <property type="match status" value="1"/>
</dbReference>
<keyword evidence="3" id="KW-1185">Reference proteome</keyword>
<name>A0AAN4ZIP4_9BILA</name>
<protein>
    <recommendedName>
        <fullName evidence="4">G protein-coupled receptor</fullName>
    </recommendedName>
</protein>
<evidence type="ECO:0008006" key="4">
    <source>
        <dbReference type="Google" id="ProtNLM"/>
    </source>
</evidence>
<feature type="non-terminal residue" evidence="2">
    <location>
        <position position="1"/>
    </location>
</feature>
<dbReference type="InterPro" id="IPR019422">
    <property type="entry name" value="7TM_GPCR_serpentine_rcpt_Srh"/>
</dbReference>
<proteinExistence type="predicted"/>
<evidence type="ECO:0000313" key="3">
    <source>
        <dbReference type="Proteomes" id="UP001328107"/>
    </source>
</evidence>
<dbReference type="PANTHER" id="PTHR22941:SF26">
    <property type="entry name" value="SERPENTINE RECEPTOR, CLASS H"/>
    <property type="match status" value="1"/>
</dbReference>
<feature type="transmembrane region" description="Helical" evidence="1">
    <location>
        <begin position="54"/>
        <end position="72"/>
    </location>
</feature>
<organism evidence="2 3">
    <name type="scientific">Pristionchus mayeri</name>
    <dbReference type="NCBI Taxonomy" id="1317129"/>
    <lineage>
        <taxon>Eukaryota</taxon>
        <taxon>Metazoa</taxon>
        <taxon>Ecdysozoa</taxon>
        <taxon>Nematoda</taxon>
        <taxon>Chromadorea</taxon>
        <taxon>Rhabditida</taxon>
        <taxon>Rhabditina</taxon>
        <taxon>Diplogasteromorpha</taxon>
        <taxon>Diplogasteroidea</taxon>
        <taxon>Neodiplogasteridae</taxon>
        <taxon>Pristionchus</taxon>
    </lineage>
</organism>
<reference evidence="3" key="1">
    <citation type="submission" date="2022-10" db="EMBL/GenBank/DDBJ databases">
        <title>Genome assembly of Pristionchus species.</title>
        <authorList>
            <person name="Yoshida K."/>
            <person name="Sommer R.J."/>
        </authorList>
    </citation>
    <scope>NUCLEOTIDE SEQUENCE [LARGE SCALE GENOMIC DNA]</scope>
    <source>
        <strain evidence="3">RS5460</strain>
    </source>
</reference>